<protein>
    <submittedName>
        <fullName evidence="4">Sugar phosphate isomerase/epimerase</fullName>
    </submittedName>
</protein>
<name>A0ABT2SLA6_9FIRM</name>
<comment type="caution">
    <text evidence="4">The sequence shown here is derived from an EMBL/GenBank/DDBJ whole genome shotgun (WGS) entry which is preliminary data.</text>
</comment>
<dbReference type="Proteomes" id="UP001652338">
    <property type="component" value="Unassembled WGS sequence"/>
</dbReference>
<comment type="similarity">
    <text evidence="2">Belongs to the hyi family.</text>
</comment>
<dbReference type="SUPFAM" id="SSF51658">
    <property type="entry name" value="Xylose isomerase-like"/>
    <property type="match status" value="1"/>
</dbReference>
<dbReference type="PANTHER" id="PTHR43489:SF7">
    <property type="entry name" value="3-DEHYDRO-D-GULOSIDE 4-EPIMERASE-RELATED"/>
    <property type="match status" value="1"/>
</dbReference>
<dbReference type="InterPro" id="IPR013022">
    <property type="entry name" value="Xyl_isomerase-like_TIM-brl"/>
</dbReference>
<dbReference type="RefSeq" id="WP_262654605.1">
    <property type="nucleotide sequence ID" value="NZ_JAOQKE010000007.1"/>
</dbReference>
<dbReference type="PANTHER" id="PTHR43489">
    <property type="entry name" value="ISOMERASE"/>
    <property type="match status" value="1"/>
</dbReference>
<evidence type="ECO:0000256" key="2">
    <source>
        <dbReference type="PIRNR" id="PIRNR006241"/>
    </source>
</evidence>
<dbReference type="PIRSF" id="PIRSF006241">
    <property type="entry name" value="HyI"/>
    <property type="match status" value="1"/>
</dbReference>
<dbReference type="EMBL" id="JAOQKE010000007">
    <property type="protein sequence ID" value="MCU6725266.1"/>
    <property type="molecule type" value="Genomic_DNA"/>
</dbReference>
<sequence>MYHIGMTQWIVGNEPLEESCKRLEKYDYDGIEFAADPYHLDIAKCRELMEKYHLNCHSLCGLFDESRDLTDDGEAGKNAIRYLKDSVKFAKAIGAKIIIVVPSPVGRTAKAENVSLENITANAIKNIREAADYAQKYDIKFAIEAINRYETYFINTLEKALDFVRKINHPAVGIMADTFHMSIEERNIADSLLMVKDYLLHVHIADNTREAAGMGNIDFKEILCVLNRIGYAGSLTMEFMYRMANPYSAQEMNTQSMLIDQYAKQAIEYIRMVERELEEFK</sequence>
<evidence type="ECO:0000259" key="3">
    <source>
        <dbReference type="Pfam" id="PF01261"/>
    </source>
</evidence>
<evidence type="ECO:0000313" key="4">
    <source>
        <dbReference type="EMBL" id="MCU6725266.1"/>
    </source>
</evidence>
<reference evidence="4 5" key="1">
    <citation type="journal article" date="2021" name="ISME Commun">
        <title>Automated analysis of genomic sequences facilitates high-throughput and comprehensive description of bacteria.</title>
        <authorList>
            <person name="Hitch T.C.A."/>
        </authorList>
    </citation>
    <scope>NUCLEOTIDE SEQUENCE [LARGE SCALE GENOMIC DNA]</scope>
    <source>
        <strain evidence="4 5">Sanger_29</strain>
    </source>
</reference>
<dbReference type="InterPro" id="IPR050417">
    <property type="entry name" value="Sugar_Epim/Isomerase"/>
</dbReference>
<evidence type="ECO:0000256" key="1">
    <source>
        <dbReference type="ARBA" id="ARBA00023235"/>
    </source>
</evidence>
<evidence type="ECO:0000313" key="5">
    <source>
        <dbReference type="Proteomes" id="UP001652338"/>
    </source>
</evidence>
<keyword evidence="1 2" id="KW-0413">Isomerase</keyword>
<accession>A0ABT2SLA6</accession>
<proteinExistence type="inferred from homology"/>
<gene>
    <name evidence="4" type="ORF">OCV47_07880</name>
</gene>
<feature type="domain" description="Xylose isomerase-like TIM barrel" evidence="3">
    <location>
        <begin position="21"/>
        <end position="242"/>
    </location>
</feature>
<dbReference type="InterPro" id="IPR026040">
    <property type="entry name" value="HyI-like"/>
</dbReference>
<dbReference type="InterPro" id="IPR036237">
    <property type="entry name" value="Xyl_isomerase-like_sf"/>
</dbReference>
<organism evidence="4 5">
    <name type="scientific">Muricoprocola aceti</name>
    <dbReference type="NCBI Taxonomy" id="2981772"/>
    <lineage>
        <taxon>Bacteria</taxon>
        <taxon>Bacillati</taxon>
        <taxon>Bacillota</taxon>
        <taxon>Clostridia</taxon>
        <taxon>Lachnospirales</taxon>
        <taxon>Lachnospiraceae</taxon>
        <taxon>Muricoprocola</taxon>
    </lineage>
</organism>
<keyword evidence="5" id="KW-1185">Reference proteome</keyword>
<dbReference type="Pfam" id="PF01261">
    <property type="entry name" value="AP_endonuc_2"/>
    <property type="match status" value="1"/>
</dbReference>
<dbReference type="Gene3D" id="3.20.20.150">
    <property type="entry name" value="Divalent-metal-dependent TIM barrel enzymes"/>
    <property type="match status" value="1"/>
</dbReference>
<dbReference type="GO" id="GO:0016853">
    <property type="term" value="F:isomerase activity"/>
    <property type="evidence" value="ECO:0007669"/>
    <property type="project" value="UniProtKB-KW"/>
</dbReference>